<dbReference type="SUPFAM" id="SSF51735">
    <property type="entry name" value="NAD(P)-binding Rossmann-fold domains"/>
    <property type="match status" value="1"/>
</dbReference>
<dbReference type="Gene3D" id="3.40.50.720">
    <property type="entry name" value="NAD(P)-binding Rossmann-like Domain"/>
    <property type="match status" value="1"/>
</dbReference>
<protein>
    <recommendedName>
        <fullName evidence="14">Enoyl-[acyl-carrier-protein] reductase, mitochondrial</fullName>
        <ecNumber evidence="13">1.3.1.104</ecNumber>
    </recommendedName>
    <alternativeName>
        <fullName evidence="15">2-enoyl thioester reductase</fullName>
    </alternativeName>
</protein>
<dbReference type="Gene3D" id="2.60.120.920">
    <property type="match status" value="1"/>
</dbReference>
<dbReference type="SUPFAM" id="SSF57850">
    <property type="entry name" value="RING/U-box"/>
    <property type="match status" value="1"/>
</dbReference>
<evidence type="ECO:0000256" key="16">
    <source>
        <dbReference type="PROSITE-ProRule" id="PRU00024"/>
    </source>
</evidence>
<dbReference type="PANTHER" id="PTHR43981">
    <property type="entry name" value="ENOYL-[ACYL-CARRIER-PROTEIN] REDUCTASE, MITOCHONDRIAL"/>
    <property type="match status" value="1"/>
</dbReference>
<dbReference type="Gene3D" id="3.90.180.10">
    <property type="entry name" value="Medium-chain alcohol dehydrogenases, catalytic domain"/>
    <property type="match status" value="1"/>
</dbReference>
<evidence type="ECO:0000256" key="11">
    <source>
        <dbReference type="ARBA" id="ARBA00023128"/>
    </source>
</evidence>
<dbReference type="SUPFAM" id="SSF57845">
    <property type="entry name" value="B-box zinc-binding domain"/>
    <property type="match status" value="1"/>
</dbReference>
<dbReference type="Pfam" id="PF13765">
    <property type="entry name" value="PRY"/>
    <property type="match status" value="1"/>
</dbReference>
<reference evidence="20" key="2">
    <citation type="submission" date="2025-09" db="UniProtKB">
        <authorList>
            <consortium name="Ensembl"/>
        </authorList>
    </citation>
    <scope>IDENTIFICATION</scope>
</reference>
<dbReference type="Proteomes" id="UP001108240">
    <property type="component" value="Unplaced"/>
</dbReference>
<dbReference type="InterPro" id="IPR011032">
    <property type="entry name" value="GroES-like_sf"/>
</dbReference>
<evidence type="ECO:0000256" key="14">
    <source>
        <dbReference type="ARBA" id="ARBA00041058"/>
    </source>
</evidence>
<dbReference type="SMART" id="SM00449">
    <property type="entry name" value="SPRY"/>
    <property type="match status" value="1"/>
</dbReference>
<dbReference type="InterPro" id="IPR051034">
    <property type="entry name" value="Mito_Enoyl-ACP_Reductase"/>
</dbReference>
<evidence type="ECO:0000256" key="6">
    <source>
        <dbReference type="ARBA" id="ARBA00022833"/>
    </source>
</evidence>
<evidence type="ECO:0000256" key="9">
    <source>
        <dbReference type="ARBA" id="ARBA00023002"/>
    </source>
</evidence>
<sequence>MKLSRVASFLVRGHRASRSGAVLLKNSYSVSAVRDSTALLYRNHGEPSQVVQLESVHLPQVGPESVLVNMLAAPINPSDINMLQGTYAILPELPAVGGNEGVARVMEVGDKVKALKVGDWVIPRDAGIGTWRTAAVLKADDLVTLPKDIPVLSAATLGVNPCTAFRMLTDFEELKPGDTVIQNAANSGVGQAVIQIAAAKGIQTINVIRDRPDLQQLSERLTALGATHVITEETLRRPEMKELFKSCPRPKLALNGVGGKSATELLRHLQSGGSMVTYGGMAKQPVTVPVSALIFKDVKIRGFWVTQWKRDNKHDEDALRNMLDELCVLIRAGKLSAPACIEVSLQDFRKALENAMKPHSVCRACLKQFWSSRGFQECPVCRKRFTECQTPANLALRNMCESFSQKRSSLQSSSEVFCDVHGEKLKLFCLDDNHPVCLVCKDSEKHLHHTFRPVDEVTPLLKEKLKTSLKLLQEKLESFKEIKQTFDDAAQHIKAQTQQTMRSLQEEFERLHQFLRDEEMIRISALKEEENQKSQLMKEKIEQIDREIESLSNNIRTIKKDLDAADIPFLQNFSLSTDRAQITLKDPVMPAGALMNVAEHLGNLKFEVWQKMMEIVQLTPVTLDPNTAYPLLFLTDDLTHVKFSADDQQYPENPERFDYYHCVLGSVGFKSGTHFWDVEVQNNTCWSVGVTTASNQRKEVFFDSGVWRVRYMADQYTTQSPLTARKHLAVEKRLKVIRVQLDWDGGNISFSDPLTNKHLCTFTSTFTEAVYPFLYSRCTDFPLRILPVKLSITVEKPPK</sequence>
<keyword evidence="10" id="KW-0443">Lipid metabolism</keyword>
<dbReference type="SMART" id="SM00589">
    <property type="entry name" value="PRY"/>
    <property type="match status" value="1"/>
</dbReference>
<dbReference type="InterPro" id="IPR003877">
    <property type="entry name" value="SPRY_dom"/>
</dbReference>
<keyword evidence="8" id="KW-0809">Transit peptide</keyword>
<dbReference type="Pfam" id="PF00643">
    <property type="entry name" value="zf-B_box"/>
    <property type="match status" value="1"/>
</dbReference>
<evidence type="ECO:0000313" key="21">
    <source>
        <dbReference type="Proteomes" id="UP001108240"/>
    </source>
</evidence>
<dbReference type="EC" id="1.3.1.104" evidence="13"/>
<evidence type="ECO:0000256" key="4">
    <source>
        <dbReference type="ARBA" id="ARBA00022771"/>
    </source>
</evidence>
<dbReference type="GO" id="GO:0006633">
    <property type="term" value="P:fatty acid biosynthetic process"/>
    <property type="evidence" value="ECO:0007669"/>
    <property type="project" value="UniProtKB-KW"/>
</dbReference>
<keyword evidence="4 16" id="KW-0479">Metal-binding</keyword>
<dbReference type="PANTHER" id="PTHR43981:SF9">
    <property type="entry name" value="ENOYL-[ACYL-CARRIER-PROTEIN] REDUCTASE, MITOCHONDRIAL"/>
    <property type="match status" value="1"/>
</dbReference>
<dbReference type="InterPro" id="IPR020843">
    <property type="entry name" value="ER"/>
</dbReference>
<keyword evidence="17" id="KW-0175">Coiled coil</keyword>
<dbReference type="InterPro" id="IPR006574">
    <property type="entry name" value="PRY"/>
</dbReference>
<evidence type="ECO:0000256" key="15">
    <source>
        <dbReference type="ARBA" id="ARBA00042123"/>
    </source>
</evidence>
<dbReference type="InterPro" id="IPR001870">
    <property type="entry name" value="B30.2/SPRY"/>
</dbReference>
<evidence type="ECO:0000256" key="7">
    <source>
        <dbReference type="ARBA" id="ARBA00022857"/>
    </source>
</evidence>
<dbReference type="PROSITE" id="PS50119">
    <property type="entry name" value="ZF_BBOX"/>
    <property type="match status" value="1"/>
</dbReference>
<keyword evidence="3" id="KW-0444">Lipid biosynthesis</keyword>
<keyword evidence="5" id="KW-0276">Fatty acid metabolism</keyword>
<dbReference type="InterPro" id="IPR003879">
    <property type="entry name" value="Butyrophylin_SPRY"/>
</dbReference>
<feature type="domain" description="B box-type" evidence="18">
    <location>
        <begin position="413"/>
        <end position="454"/>
    </location>
</feature>
<dbReference type="FunFam" id="3.90.180.10:FF:000010">
    <property type="entry name" value="Enoyl-[acyl-carrier-protein] reductase, mitochondrial"/>
    <property type="match status" value="1"/>
</dbReference>
<dbReference type="InterPro" id="IPR013149">
    <property type="entry name" value="ADH-like_C"/>
</dbReference>
<dbReference type="SMART" id="SM00829">
    <property type="entry name" value="PKS_ER"/>
    <property type="match status" value="1"/>
</dbReference>
<evidence type="ECO:0000256" key="1">
    <source>
        <dbReference type="ARBA" id="ARBA00004173"/>
    </source>
</evidence>
<dbReference type="InterPro" id="IPR036291">
    <property type="entry name" value="NAD(P)-bd_dom_sf"/>
</dbReference>
<dbReference type="CDD" id="cd08290">
    <property type="entry name" value="ETR"/>
    <property type="match status" value="1"/>
</dbReference>
<comment type="subcellular location">
    <subcellularLocation>
        <location evidence="1">Mitochondrion</location>
    </subcellularLocation>
</comment>
<evidence type="ECO:0000256" key="10">
    <source>
        <dbReference type="ARBA" id="ARBA00023098"/>
    </source>
</evidence>
<keyword evidence="9" id="KW-0560">Oxidoreductase</keyword>
<dbReference type="Pfam" id="PF00107">
    <property type="entry name" value="ADH_zinc_N"/>
    <property type="match status" value="1"/>
</dbReference>
<dbReference type="Gene3D" id="3.30.160.60">
    <property type="entry name" value="Classic Zinc Finger"/>
    <property type="match status" value="1"/>
</dbReference>
<evidence type="ECO:0000259" key="19">
    <source>
        <dbReference type="PROSITE" id="PS50188"/>
    </source>
</evidence>
<proteinExistence type="inferred from homology"/>
<evidence type="ECO:0000256" key="12">
    <source>
        <dbReference type="ARBA" id="ARBA00023160"/>
    </source>
</evidence>
<organism evidence="20 21">
    <name type="scientific">Cyprinus carpio carpio</name>
    <dbReference type="NCBI Taxonomy" id="630221"/>
    <lineage>
        <taxon>Eukaryota</taxon>
        <taxon>Metazoa</taxon>
        <taxon>Chordata</taxon>
        <taxon>Craniata</taxon>
        <taxon>Vertebrata</taxon>
        <taxon>Euteleostomi</taxon>
        <taxon>Actinopterygii</taxon>
        <taxon>Neopterygii</taxon>
        <taxon>Teleostei</taxon>
        <taxon>Ostariophysi</taxon>
        <taxon>Cypriniformes</taxon>
        <taxon>Cyprinidae</taxon>
        <taxon>Cyprininae</taxon>
        <taxon>Cyprinus</taxon>
    </lineage>
</organism>
<keyword evidence="4 16" id="KW-0863">Zinc-finger</keyword>
<feature type="domain" description="B30.2/SPRY" evidence="19">
    <location>
        <begin position="601"/>
        <end position="792"/>
    </location>
</feature>
<dbReference type="InterPro" id="IPR013154">
    <property type="entry name" value="ADH-like_N"/>
</dbReference>
<dbReference type="SMART" id="SM00336">
    <property type="entry name" value="BBOX"/>
    <property type="match status" value="1"/>
</dbReference>
<dbReference type="Pfam" id="PF00622">
    <property type="entry name" value="SPRY"/>
    <property type="match status" value="1"/>
</dbReference>
<keyword evidence="7" id="KW-0521">NADP</keyword>
<evidence type="ECO:0000313" key="20">
    <source>
        <dbReference type="Ensembl" id="ENSCCRP00000144022.1"/>
    </source>
</evidence>
<reference evidence="20" key="1">
    <citation type="submission" date="2025-08" db="UniProtKB">
        <authorList>
            <consortium name="Ensembl"/>
        </authorList>
    </citation>
    <scope>IDENTIFICATION</scope>
</reference>
<evidence type="ECO:0000259" key="18">
    <source>
        <dbReference type="PROSITE" id="PS50119"/>
    </source>
</evidence>
<dbReference type="InterPro" id="IPR013320">
    <property type="entry name" value="ConA-like_dom_sf"/>
</dbReference>
<dbReference type="SUPFAM" id="SSF50129">
    <property type="entry name" value="GroES-like"/>
    <property type="match status" value="1"/>
</dbReference>
<keyword evidence="12" id="KW-0275">Fatty acid biosynthesis</keyword>
<dbReference type="AlphaFoldDB" id="A0A9J8AGF8"/>
<evidence type="ECO:0000256" key="8">
    <source>
        <dbReference type="ARBA" id="ARBA00022946"/>
    </source>
</evidence>
<evidence type="ECO:0000256" key="2">
    <source>
        <dbReference type="ARBA" id="ARBA00010371"/>
    </source>
</evidence>
<dbReference type="InterPro" id="IPR000315">
    <property type="entry name" value="Znf_B-box"/>
</dbReference>
<dbReference type="FunFam" id="3.40.50.720:FF:000112">
    <property type="entry name" value="Enoyl-[acyl-carrier-protein] reductase 1, mitochondrial"/>
    <property type="match status" value="1"/>
</dbReference>
<evidence type="ECO:0000256" key="5">
    <source>
        <dbReference type="ARBA" id="ARBA00022832"/>
    </source>
</evidence>
<feature type="coiled-coil region" evidence="17">
    <location>
        <begin position="526"/>
        <end position="561"/>
    </location>
</feature>
<comment type="similarity">
    <text evidence="2">Belongs to the zinc-containing alcohol dehydrogenase family. Quinone oxidoreductase subfamily.</text>
</comment>
<dbReference type="PROSITE" id="PS50188">
    <property type="entry name" value="B302_SPRY"/>
    <property type="match status" value="1"/>
</dbReference>
<dbReference type="GO" id="GO:0141148">
    <property type="term" value="F:enoyl-[acyl-carrier-protein] reductase (NADPH) activity"/>
    <property type="evidence" value="ECO:0007669"/>
    <property type="project" value="UniProtKB-EC"/>
</dbReference>
<dbReference type="Pfam" id="PF08240">
    <property type="entry name" value="ADH_N"/>
    <property type="match status" value="1"/>
</dbReference>
<keyword evidence="6" id="KW-0862">Zinc</keyword>
<dbReference type="GO" id="GO:0008270">
    <property type="term" value="F:zinc ion binding"/>
    <property type="evidence" value="ECO:0007669"/>
    <property type="project" value="UniProtKB-KW"/>
</dbReference>
<name>A0A9J8AGF8_CYPCA</name>
<accession>A0A9J8AGF8</accession>
<keyword evidence="11" id="KW-0496">Mitochondrion</keyword>
<dbReference type="GO" id="GO:0005739">
    <property type="term" value="C:mitochondrion"/>
    <property type="evidence" value="ECO:0007669"/>
    <property type="project" value="UniProtKB-SubCell"/>
</dbReference>
<evidence type="ECO:0000256" key="13">
    <source>
        <dbReference type="ARBA" id="ARBA00038963"/>
    </source>
</evidence>
<keyword evidence="21" id="KW-1185">Reference proteome</keyword>
<dbReference type="InterPro" id="IPR043136">
    <property type="entry name" value="B30.2/SPRY_sf"/>
</dbReference>
<dbReference type="GeneTree" id="ENSGT01030000234583"/>
<dbReference type="SUPFAM" id="SSF49899">
    <property type="entry name" value="Concanavalin A-like lectins/glucanases"/>
    <property type="match status" value="1"/>
</dbReference>
<evidence type="ECO:0000256" key="17">
    <source>
        <dbReference type="SAM" id="Coils"/>
    </source>
</evidence>
<evidence type="ECO:0000256" key="3">
    <source>
        <dbReference type="ARBA" id="ARBA00022516"/>
    </source>
</evidence>
<dbReference type="CDD" id="cd12893">
    <property type="entry name" value="SPRY_PRY_TRIM35"/>
    <property type="match status" value="1"/>
</dbReference>
<dbReference type="Ensembl" id="ENSCCRT00000182885.1">
    <property type="protein sequence ID" value="ENSCCRP00000144022.1"/>
    <property type="gene ID" value="ENSCCRG00000077662.1"/>
</dbReference>
<dbReference type="PRINTS" id="PR01407">
    <property type="entry name" value="BUTYPHLNCDUF"/>
</dbReference>